<dbReference type="OrthoDB" id="2339326at2"/>
<accession>A0A430A8K8</accession>
<dbReference type="EMBL" id="NGJY01000002">
    <property type="protein sequence ID" value="RSU03384.1"/>
    <property type="molecule type" value="Genomic_DNA"/>
</dbReference>
<feature type="domain" description="WxL" evidence="3">
    <location>
        <begin position="30"/>
        <end position="254"/>
    </location>
</feature>
<evidence type="ECO:0000259" key="3">
    <source>
        <dbReference type="Pfam" id="PF13731"/>
    </source>
</evidence>
<gene>
    <name evidence="4" type="ORF">CBF31_06640</name>
</gene>
<dbReference type="InterPro" id="IPR027994">
    <property type="entry name" value="WxL_dom"/>
</dbReference>
<dbReference type="Pfam" id="PF13731">
    <property type="entry name" value="WxL"/>
    <property type="match status" value="1"/>
</dbReference>
<evidence type="ECO:0000313" key="5">
    <source>
        <dbReference type="Proteomes" id="UP000287101"/>
    </source>
</evidence>
<proteinExistence type="predicted"/>
<feature type="chain" id="PRO_5019123441" description="WxL domain-containing protein" evidence="2">
    <location>
        <begin position="25"/>
        <end position="267"/>
    </location>
</feature>
<dbReference type="AlphaFoldDB" id="A0A430A8K8"/>
<evidence type="ECO:0000256" key="1">
    <source>
        <dbReference type="SAM" id="MobiDB-lite"/>
    </source>
</evidence>
<reference evidence="4 5" key="1">
    <citation type="submission" date="2017-05" db="EMBL/GenBank/DDBJ databases">
        <title>Vagococcus spp. assemblies.</title>
        <authorList>
            <person name="Gulvik C.A."/>
        </authorList>
    </citation>
    <scope>NUCLEOTIDE SEQUENCE [LARGE SCALE GENOMIC DNA]</scope>
    <source>
        <strain evidence="4 5">CCUG 41755</strain>
    </source>
</reference>
<feature type="compositionally biased region" description="Low complexity" evidence="1">
    <location>
        <begin position="73"/>
        <end position="84"/>
    </location>
</feature>
<evidence type="ECO:0000256" key="2">
    <source>
        <dbReference type="SAM" id="SignalP"/>
    </source>
</evidence>
<name>A0A430A8K8_9ENTE</name>
<keyword evidence="5" id="KW-1185">Reference proteome</keyword>
<keyword evidence="2" id="KW-0732">Signal</keyword>
<feature type="signal peptide" evidence="2">
    <location>
        <begin position="1"/>
        <end position="24"/>
    </location>
</feature>
<dbReference type="Proteomes" id="UP000287101">
    <property type="component" value="Unassembled WGS sequence"/>
</dbReference>
<dbReference type="RefSeq" id="WP_126831594.1">
    <property type="nucleotide sequence ID" value="NZ_CBCRYB010000001.1"/>
</dbReference>
<protein>
    <recommendedName>
        <fullName evidence="3">WxL domain-containing protein</fullName>
    </recommendedName>
</protein>
<organism evidence="4 5">
    <name type="scientific">Vagococcus fessus</name>
    <dbReference type="NCBI Taxonomy" id="120370"/>
    <lineage>
        <taxon>Bacteria</taxon>
        <taxon>Bacillati</taxon>
        <taxon>Bacillota</taxon>
        <taxon>Bacilli</taxon>
        <taxon>Lactobacillales</taxon>
        <taxon>Enterococcaceae</taxon>
        <taxon>Vagococcus</taxon>
    </lineage>
</organism>
<feature type="region of interest" description="Disordered" evidence="1">
    <location>
        <begin position="35"/>
        <end position="87"/>
    </location>
</feature>
<evidence type="ECO:0000313" key="4">
    <source>
        <dbReference type="EMBL" id="RSU03384.1"/>
    </source>
</evidence>
<comment type="caution">
    <text evidence="4">The sequence shown here is derived from an EMBL/GenBank/DDBJ whole genome shotgun (WGS) entry which is preliminary data.</text>
</comment>
<sequence length="267" mass="27577">MKKLNLLVAATVLASMTGSLVAGAANVSPTKLDTKGHVKFHAGNGGENGGGEGEKPTPPGGGGGEGENEKPEVVVPNPGGETPETSGPLMINIAPNFDFGDHEIKVGAMSLENESVIKSAKDDVNYTSYVQVTDVRGGQKGWTLSLDTTALTDGKDSLDGTFIKVNDKRIVGNVEGLEASAPTAIAEQIEFNKTGQTIMTADAQKGGGTWSMVFGKEDVQTTETNSGLTLEIPATDSVKLADADYTSTLTWNLTGSTSFAEAATPAK</sequence>